<dbReference type="GO" id="GO:0003824">
    <property type="term" value="F:catalytic activity"/>
    <property type="evidence" value="ECO:0007669"/>
    <property type="project" value="InterPro"/>
</dbReference>
<dbReference type="PANTHER" id="PTHR42834">
    <property type="entry name" value="ENDONUCLEASE/EXONUCLEASE/PHOSPHATASE FAMILY PROTEIN (AFU_ORTHOLOGUE AFUA_3G09210)"/>
    <property type="match status" value="1"/>
</dbReference>
<organism evidence="2 3">
    <name type="scientific">Marinagarivorans cellulosilyticus</name>
    <dbReference type="NCBI Taxonomy" id="2721545"/>
    <lineage>
        <taxon>Bacteria</taxon>
        <taxon>Pseudomonadati</taxon>
        <taxon>Pseudomonadota</taxon>
        <taxon>Gammaproteobacteria</taxon>
        <taxon>Cellvibrionales</taxon>
        <taxon>Cellvibrionaceae</taxon>
        <taxon>Marinagarivorans</taxon>
    </lineage>
</organism>
<proteinExistence type="predicted"/>
<protein>
    <recommendedName>
        <fullName evidence="1">Endonuclease/exonuclease/phosphatase domain-containing protein</fullName>
    </recommendedName>
</protein>
<evidence type="ECO:0000313" key="3">
    <source>
        <dbReference type="Proteomes" id="UP001320119"/>
    </source>
</evidence>
<dbReference type="KEGG" id="marq:MARGE09_P0418"/>
<dbReference type="EMBL" id="AP023086">
    <property type="protein sequence ID" value="BCD96219.1"/>
    <property type="molecule type" value="Genomic_DNA"/>
</dbReference>
<dbReference type="Gene3D" id="3.60.10.10">
    <property type="entry name" value="Endonuclease/exonuclease/phosphatase"/>
    <property type="match status" value="1"/>
</dbReference>
<dbReference type="Pfam" id="PF19580">
    <property type="entry name" value="Exo_endo_phos_3"/>
    <property type="match status" value="1"/>
</dbReference>
<dbReference type="RefSeq" id="WP_236985726.1">
    <property type="nucleotide sequence ID" value="NZ_AP023086.1"/>
</dbReference>
<keyword evidence="3" id="KW-1185">Reference proteome</keyword>
<gene>
    <name evidence="2" type="ORF">MARGE09_P0418</name>
</gene>
<dbReference type="PANTHER" id="PTHR42834:SF1">
    <property type="entry name" value="ENDONUCLEASE_EXONUCLEASE_PHOSPHATASE FAMILY PROTEIN (AFU_ORTHOLOGUE AFUA_3G09210)"/>
    <property type="match status" value="1"/>
</dbReference>
<dbReference type="SUPFAM" id="SSF56219">
    <property type="entry name" value="DNase I-like"/>
    <property type="match status" value="1"/>
</dbReference>
<evidence type="ECO:0000313" key="2">
    <source>
        <dbReference type="EMBL" id="BCD96219.1"/>
    </source>
</evidence>
<sequence>MAYYMAWWNLENLFDTEHSPERPRWLQDKLASELQGWSEAVLAKKIRQLAHVISAMNDQQGPDILGVCEVESKSVVNKLINQLNLPQRNYAVVHANTQDQRGIDVAIIYDKKRITVERDTVFNHVVLKRNATRDILQATFKTLRGNEFVVMANHWPSRRGGKESSAPYRMMAGETLAYWHQRTLAVKGEIPIFVMGDFNDEPFDISLENYALSTRTLKQVTSTRVTNPYLFNLMWPLLGHSTATHSFNKSWGMLDQILVNRAALKREGIYCLPQDITIFHTEGMIKNNAPVRFSRPASRGGVNEEGFSDHLPIAVTLQESL</sequence>
<evidence type="ECO:0000259" key="1">
    <source>
        <dbReference type="Pfam" id="PF19580"/>
    </source>
</evidence>
<dbReference type="AlphaFoldDB" id="A0AAN1WEP0"/>
<name>A0AAN1WEP0_9GAMM</name>
<dbReference type="Proteomes" id="UP001320119">
    <property type="component" value="Chromosome"/>
</dbReference>
<dbReference type="InterPro" id="IPR005135">
    <property type="entry name" value="Endo/exonuclease/phosphatase"/>
</dbReference>
<reference evidence="2 3" key="1">
    <citation type="journal article" date="2022" name="IScience">
        <title>An ultrasensitive nanofiber-based assay for enzymatic hydrolysis and deep-sea microbial degradation of cellulose.</title>
        <authorList>
            <person name="Tsudome M."/>
            <person name="Tachioka M."/>
            <person name="Miyazaki M."/>
            <person name="Uchimura K."/>
            <person name="Tsuda M."/>
            <person name="Takaki Y."/>
            <person name="Deguchi S."/>
        </authorList>
    </citation>
    <scope>NUCLEOTIDE SEQUENCE [LARGE SCALE GENOMIC DNA]</scope>
    <source>
        <strain evidence="2 3">GE09</strain>
    </source>
</reference>
<dbReference type="InterPro" id="IPR036691">
    <property type="entry name" value="Endo/exonu/phosph_ase_sf"/>
</dbReference>
<feature type="domain" description="Endonuclease/exonuclease/phosphatase" evidence="1">
    <location>
        <begin position="5"/>
        <end position="318"/>
    </location>
</feature>
<accession>A0AAN1WEP0</accession>